<keyword evidence="1" id="KW-0479">Metal-binding</keyword>
<dbReference type="Gene3D" id="4.10.1060.50">
    <property type="match status" value="1"/>
</dbReference>
<evidence type="ECO:0000256" key="2">
    <source>
        <dbReference type="SAM" id="Coils"/>
    </source>
</evidence>
<name>A0A644YBB8_9ZZZZ</name>
<accession>A0A644YBB8</accession>
<evidence type="ECO:0000259" key="3">
    <source>
        <dbReference type="Pfam" id="PF12773"/>
    </source>
</evidence>
<keyword evidence="2" id="KW-0175">Coiled coil</keyword>
<gene>
    <name evidence="4" type="ORF">SDC9_69897</name>
</gene>
<feature type="domain" description="DZANK-type" evidence="3">
    <location>
        <begin position="93"/>
        <end position="153"/>
    </location>
</feature>
<dbReference type="InterPro" id="IPR018527">
    <property type="entry name" value="Rubredoxin_Fe_BS"/>
</dbReference>
<protein>
    <recommendedName>
        <fullName evidence="3">DZANK-type domain-containing protein</fullName>
    </recommendedName>
</protein>
<evidence type="ECO:0000256" key="1">
    <source>
        <dbReference type="ARBA" id="ARBA00022723"/>
    </source>
</evidence>
<comment type="caution">
    <text evidence="4">The sequence shown here is derived from an EMBL/GenBank/DDBJ whole genome shotgun (WGS) entry which is preliminary data.</text>
</comment>
<feature type="coiled-coil region" evidence="2">
    <location>
        <begin position="63"/>
        <end position="90"/>
    </location>
</feature>
<dbReference type="InterPro" id="IPR038587">
    <property type="entry name" value="Ribosomal_eL40_sf"/>
</dbReference>
<dbReference type="PROSITE" id="PS00202">
    <property type="entry name" value="RUBREDOXIN"/>
    <property type="match status" value="1"/>
</dbReference>
<evidence type="ECO:0000313" key="4">
    <source>
        <dbReference type="EMBL" id="MPM23424.1"/>
    </source>
</evidence>
<dbReference type="EMBL" id="VSSQ01004028">
    <property type="protein sequence ID" value="MPM23424.1"/>
    <property type="molecule type" value="Genomic_DNA"/>
</dbReference>
<dbReference type="InterPro" id="IPR025874">
    <property type="entry name" value="DZR"/>
</dbReference>
<dbReference type="Pfam" id="PF12773">
    <property type="entry name" value="DZR"/>
    <property type="match status" value="1"/>
</dbReference>
<sequence length="157" mass="17513">MADDFGKKVEQFGQDIWKKTTDVFNVISKNTEIAGKQRELRMVYAEIGKLYCAKHGAEAGNEFHEQCERALAMAKEIEELEQEVLQHRGRRKCEKCGESIPSDVAFCPHCGAAQPKVEPEAPEADAAEVIDSWICPVCGAKMDEDDQYCTTCGAKRP</sequence>
<dbReference type="GO" id="GO:0046872">
    <property type="term" value="F:metal ion binding"/>
    <property type="evidence" value="ECO:0007669"/>
    <property type="project" value="UniProtKB-KW"/>
</dbReference>
<organism evidence="4">
    <name type="scientific">bioreactor metagenome</name>
    <dbReference type="NCBI Taxonomy" id="1076179"/>
    <lineage>
        <taxon>unclassified sequences</taxon>
        <taxon>metagenomes</taxon>
        <taxon>ecological metagenomes</taxon>
    </lineage>
</organism>
<proteinExistence type="predicted"/>
<reference evidence="4" key="1">
    <citation type="submission" date="2019-08" db="EMBL/GenBank/DDBJ databases">
        <authorList>
            <person name="Kucharzyk K."/>
            <person name="Murdoch R.W."/>
            <person name="Higgins S."/>
            <person name="Loffler F."/>
        </authorList>
    </citation>
    <scope>NUCLEOTIDE SEQUENCE</scope>
</reference>
<dbReference type="AlphaFoldDB" id="A0A644YBB8"/>